<dbReference type="RefSeq" id="WP_213367657.1">
    <property type="nucleotide sequence ID" value="NZ_QTKX01000001.1"/>
</dbReference>
<gene>
    <name evidence="5" type="ORF">DYI25_06805</name>
</gene>
<organism evidence="5 6">
    <name type="scientific">Mesobacillus boroniphilus</name>
    <dbReference type="NCBI Taxonomy" id="308892"/>
    <lineage>
        <taxon>Bacteria</taxon>
        <taxon>Bacillati</taxon>
        <taxon>Bacillota</taxon>
        <taxon>Bacilli</taxon>
        <taxon>Bacillales</taxon>
        <taxon>Bacillaceae</taxon>
        <taxon>Mesobacillus</taxon>
    </lineage>
</organism>
<evidence type="ECO:0000313" key="6">
    <source>
        <dbReference type="Proteomes" id="UP000761411"/>
    </source>
</evidence>
<feature type="domain" description="Flavin reductase like" evidence="4">
    <location>
        <begin position="10"/>
        <end position="150"/>
    </location>
</feature>
<dbReference type="AlphaFoldDB" id="A0A944GVY8"/>
<dbReference type="PANTHER" id="PTHR43567">
    <property type="entry name" value="FLAVOREDOXIN-RELATED-RELATED"/>
    <property type="match status" value="1"/>
</dbReference>
<dbReference type="PANTHER" id="PTHR43567:SF1">
    <property type="entry name" value="FLAVOREDOXIN"/>
    <property type="match status" value="1"/>
</dbReference>
<dbReference type="InterPro" id="IPR002563">
    <property type="entry name" value="Flavin_Rdtase-like_dom"/>
</dbReference>
<dbReference type="Proteomes" id="UP000761411">
    <property type="component" value="Unassembled WGS sequence"/>
</dbReference>
<evidence type="ECO:0000259" key="4">
    <source>
        <dbReference type="SMART" id="SM00903"/>
    </source>
</evidence>
<dbReference type="EMBL" id="QTKX01000001">
    <property type="protein sequence ID" value="MBS8264142.1"/>
    <property type="molecule type" value="Genomic_DNA"/>
</dbReference>
<dbReference type="GO" id="GO:0016646">
    <property type="term" value="F:oxidoreductase activity, acting on the CH-NH group of donors, NAD or NADP as acceptor"/>
    <property type="evidence" value="ECO:0007669"/>
    <property type="project" value="UniProtKB-ARBA"/>
</dbReference>
<dbReference type="InterPro" id="IPR012349">
    <property type="entry name" value="Split_barrel_FMN-bd"/>
</dbReference>
<comment type="cofactor">
    <cofactor evidence="1">
        <name>FMN</name>
        <dbReference type="ChEBI" id="CHEBI:58210"/>
    </cofactor>
</comment>
<evidence type="ECO:0000256" key="1">
    <source>
        <dbReference type="ARBA" id="ARBA00001917"/>
    </source>
</evidence>
<dbReference type="SMART" id="SM00903">
    <property type="entry name" value="Flavin_Reduct"/>
    <property type="match status" value="1"/>
</dbReference>
<proteinExistence type="inferred from homology"/>
<reference evidence="5 6" key="1">
    <citation type="journal article" date="2021" name="Microorganisms">
        <title>Bacterial Dimethylsulfoniopropionate Biosynthesis in the East China Sea.</title>
        <authorList>
            <person name="Liu J."/>
            <person name="Zhang Y."/>
            <person name="Liu J."/>
            <person name="Zhong H."/>
            <person name="Williams B.T."/>
            <person name="Zheng Y."/>
            <person name="Curson A.R.J."/>
            <person name="Sun C."/>
            <person name="Sun H."/>
            <person name="Song D."/>
            <person name="Wagner Mackenzie B."/>
            <person name="Bermejo Martinez A."/>
            <person name="Todd J.D."/>
            <person name="Zhang X.H."/>
        </authorList>
    </citation>
    <scope>NUCLEOTIDE SEQUENCE [LARGE SCALE GENOMIC DNA]</scope>
    <source>
        <strain evidence="5 6">ESS08</strain>
    </source>
</reference>
<dbReference type="InterPro" id="IPR052174">
    <property type="entry name" value="Flavoredoxin"/>
</dbReference>
<evidence type="ECO:0000256" key="3">
    <source>
        <dbReference type="ARBA" id="ARBA00038054"/>
    </source>
</evidence>
<sequence length="187" mass="21112">MIQLINQTVMHSYPGMVALVTVTHKGENNIMAAGWHSYISYDPPIYGVAIGRERHTYTLVKSAGKFAINFVPSEYSNLIQQAGVYSGSKVNKFDLANISFDHGSATNSPILRDAYIAYECEVIDRNGYGDHDWFVANIVQFYRDQDKFLDNGLPDFEKLAIPLYIGRSTYTVVDNENQFVTHTVKEN</sequence>
<dbReference type="Gene3D" id="2.30.110.10">
    <property type="entry name" value="Electron Transport, Fmn-binding Protein, Chain A"/>
    <property type="match status" value="1"/>
</dbReference>
<dbReference type="SUPFAM" id="SSF50475">
    <property type="entry name" value="FMN-binding split barrel"/>
    <property type="match status" value="1"/>
</dbReference>
<protein>
    <submittedName>
        <fullName evidence="5">Flavin reductase</fullName>
    </submittedName>
</protein>
<keyword evidence="6" id="KW-1185">Reference proteome</keyword>
<evidence type="ECO:0000256" key="2">
    <source>
        <dbReference type="ARBA" id="ARBA00022630"/>
    </source>
</evidence>
<comment type="caution">
    <text evidence="5">The sequence shown here is derived from an EMBL/GenBank/DDBJ whole genome shotgun (WGS) entry which is preliminary data.</text>
</comment>
<evidence type="ECO:0000313" key="5">
    <source>
        <dbReference type="EMBL" id="MBS8264142.1"/>
    </source>
</evidence>
<accession>A0A944GVY8</accession>
<name>A0A944GVY8_9BACI</name>
<dbReference type="GO" id="GO:0010181">
    <property type="term" value="F:FMN binding"/>
    <property type="evidence" value="ECO:0007669"/>
    <property type="project" value="InterPro"/>
</dbReference>
<comment type="similarity">
    <text evidence="3">Belongs to the flavoredoxin family.</text>
</comment>
<dbReference type="Pfam" id="PF01613">
    <property type="entry name" value="Flavin_Reduct"/>
    <property type="match status" value="1"/>
</dbReference>
<keyword evidence="2" id="KW-0285">Flavoprotein</keyword>